<sequence>MVASMEAHRYKDWDLRMKEVVRNLNNVLNRTTNKTPFQILHDSSPRFNDWIIRKLADESAEDGSILLRFKPLANRRYAAKDETVCDNH</sequence>
<dbReference type="Gene3D" id="3.30.420.10">
    <property type="entry name" value="Ribonuclease H-like superfamily/Ribonuclease H"/>
    <property type="match status" value="1"/>
</dbReference>
<dbReference type="GO" id="GO:0003676">
    <property type="term" value="F:nucleic acid binding"/>
    <property type="evidence" value="ECO:0007669"/>
    <property type="project" value="InterPro"/>
</dbReference>
<evidence type="ECO:0000313" key="1">
    <source>
        <dbReference type="EMBL" id="GIY42007.1"/>
    </source>
</evidence>
<gene>
    <name evidence="1" type="ORF">CDAR_309611</name>
</gene>
<dbReference type="EMBL" id="BPLQ01009135">
    <property type="protein sequence ID" value="GIY42007.1"/>
    <property type="molecule type" value="Genomic_DNA"/>
</dbReference>
<proteinExistence type="predicted"/>
<comment type="caution">
    <text evidence="1">The sequence shown here is derived from an EMBL/GenBank/DDBJ whole genome shotgun (WGS) entry which is preliminary data.</text>
</comment>
<dbReference type="AlphaFoldDB" id="A0AAV4T987"/>
<organism evidence="1 2">
    <name type="scientific">Caerostris darwini</name>
    <dbReference type="NCBI Taxonomy" id="1538125"/>
    <lineage>
        <taxon>Eukaryota</taxon>
        <taxon>Metazoa</taxon>
        <taxon>Ecdysozoa</taxon>
        <taxon>Arthropoda</taxon>
        <taxon>Chelicerata</taxon>
        <taxon>Arachnida</taxon>
        <taxon>Araneae</taxon>
        <taxon>Araneomorphae</taxon>
        <taxon>Entelegynae</taxon>
        <taxon>Araneoidea</taxon>
        <taxon>Araneidae</taxon>
        <taxon>Caerostris</taxon>
    </lineage>
</organism>
<reference evidence="1 2" key="1">
    <citation type="submission" date="2021-06" db="EMBL/GenBank/DDBJ databases">
        <title>Caerostris darwini draft genome.</title>
        <authorList>
            <person name="Kono N."/>
            <person name="Arakawa K."/>
        </authorList>
    </citation>
    <scope>NUCLEOTIDE SEQUENCE [LARGE SCALE GENOMIC DNA]</scope>
</reference>
<keyword evidence="2" id="KW-1185">Reference proteome</keyword>
<name>A0AAV4T987_9ARAC</name>
<dbReference type="Proteomes" id="UP001054837">
    <property type="component" value="Unassembled WGS sequence"/>
</dbReference>
<protein>
    <submittedName>
        <fullName evidence="1">Uncharacterized protein</fullName>
    </submittedName>
</protein>
<dbReference type="InterPro" id="IPR036397">
    <property type="entry name" value="RNaseH_sf"/>
</dbReference>
<accession>A0AAV4T987</accession>
<evidence type="ECO:0000313" key="2">
    <source>
        <dbReference type="Proteomes" id="UP001054837"/>
    </source>
</evidence>